<name>A0A0D6PD25_9PROT</name>
<dbReference type="SUPFAM" id="SSF81301">
    <property type="entry name" value="Nucleotidyltransferase"/>
    <property type="match status" value="1"/>
</dbReference>
<evidence type="ECO:0000313" key="3">
    <source>
        <dbReference type="Proteomes" id="UP000032668"/>
    </source>
</evidence>
<dbReference type="RefSeq" id="WP_048877249.1">
    <property type="nucleotide sequence ID" value="NZ_BANC01000007.1"/>
</dbReference>
<reference evidence="2 3" key="1">
    <citation type="submission" date="2012-11" db="EMBL/GenBank/DDBJ databases">
        <title>Whole genome sequence of Acidocella aminolytica 101 = DSM 11237.</title>
        <authorList>
            <person name="Azuma Y."/>
            <person name="Higashiura N."/>
            <person name="Hirakawa H."/>
            <person name="Matsushita K."/>
        </authorList>
    </citation>
    <scope>NUCLEOTIDE SEQUENCE [LARGE SCALE GENOMIC DNA]</scope>
    <source>
        <strain evidence="3">101 / DSM 11237</strain>
    </source>
</reference>
<organism evidence="2 3">
    <name type="scientific">Acidocella aminolytica 101 = DSM 11237</name>
    <dbReference type="NCBI Taxonomy" id="1120923"/>
    <lineage>
        <taxon>Bacteria</taxon>
        <taxon>Pseudomonadati</taxon>
        <taxon>Pseudomonadota</taxon>
        <taxon>Alphaproteobacteria</taxon>
        <taxon>Acetobacterales</taxon>
        <taxon>Acidocellaceae</taxon>
        <taxon>Acidocella</taxon>
    </lineage>
</organism>
<dbReference type="Pfam" id="PF01909">
    <property type="entry name" value="NTP_transf_2"/>
    <property type="match status" value="1"/>
</dbReference>
<evidence type="ECO:0000259" key="1">
    <source>
        <dbReference type="Pfam" id="PF01909"/>
    </source>
</evidence>
<dbReference type="EMBL" id="BANC01000007">
    <property type="protein sequence ID" value="GAN78764.1"/>
    <property type="molecule type" value="Genomic_DNA"/>
</dbReference>
<gene>
    <name evidence="2" type="ORF">Aam_007_051</name>
</gene>
<keyword evidence="3" id="KW-1185">Reference proteome</keyword>
<dbReference type="OrthoDB" id="559450at2"/>
<protein>
    <recommendedName>
        <fullName evidence="1">Polymerase nucleotidyl transferase domain-containing protein</fullName>
    </recommendedName>
</protein>
<dbReference type="AlphaFoldDB" id="A0A0D6PD25"/>
<proteinExistence type="predicted"/>
<dbReference type="Proteomes" id="UP000032668">
    <property type="component" value="Unassembled WGS sequence"/>
</dbReference>
<dbReference type="InterPro" id="IPR043519">
    <property type="entry name" value="NT_sf"/>
</dbReference>
<dbReference type="InterPro" id="IPR002934">
    <property type="entry name" value="Polymerase_NTP_transf_dom"/>
</dbReference>
<evidence type="ECO:0000313" key="2">
    <source>
        <dbReference type="EMBL" id="GAN78764.1"/>
    </source>
</evidence>
<sequence length="227" mass="25214">MTISAVILFGSRARGDYNAGSDVDLLFVTGEPQPRHHAVSKLSLSLYPMDKLLSQAADGDLFVFHLVSEAKPIYDPAGEFIRLQAAFRLRDSYDRDVAQASDLGYLLSRFGDVLPNEGLVNRRIAWCVRTILIGRAAEQRRPVFSPAALAAFSQDIAVEGLIRQKSASRPPEPDTLRCLRHFLERWGKLDPVPMAEAPDDYNQAFAMTNNYVAQSTLKNLLANSDYA</sequence>
<dbReference type="Gene3D" id="3.30.460.10">
    <property type="entry name" value="Beta Polymerase, domain 2"/>
    <property type="match status" value="1"/>
</dbReference>
<feature type="domain" description="Polymerase nucleotidyl transferase" evidence="1">
    <location>
        <begin position="5"/>
        <end position="41"/>
    </location>
</feature>
<dbReference type="CDD" id="cd05403">
    <property type="entry name" value="NT_KNTase_like"/>
    <property type="match status" value="1"/>
</dbReference>
<dbReference type="GO" id="GO:0016779">
    <property type="term" value="F:nucleotidyltransferase activity"/>
    <property type="evidence" value="ECO:0007669"/>
    <property type="project" value="InterPro"/>
</dbReference>
<accession>A0A0D6PD25</accession>
<comment type="caution">
    <text evidence="2">The sequence shown here is derived from an EMBL/GenBank/DDBJ whole genome shotgun (WGS) entry which is preliminary data.</text>
</comment>
<dbReference type="STRING" id="1120923.SAMN02746095_01225"/>